<comment type="similarity">
    <text evidence="3">Belongs to the RBT5 family.</text>
</comment>
<keyword evidence="9 18" id="KW-0732">Signal</keyword>
<feature type="disulfide bond" evidence="15">
    <location>
        <begin position="36"/>
        <end position="76"/>
    </location>
</feature>
<evidence type="ECO:0000256" key="13">
    <source>
        <dbReference type="ARBA" id="ARBA00023180"/>
    </source>
</evidence>
<feature type="region of interest" description="Disordered" evidence="17">
    <location>
        <begin position="415"/>
        <end position="482"/>
    </location>
</feature>
<evidence type="ECO:0000256" key="7">
    <source>
        <dbReference type="ARBA" id="ARBA00022622"/>
    </source>
</evidence>
<feature type="binding site" description="axial binding residue" evidence="15">
    <location>
        <position position="54"/>
    </location>
    <ligand>
        <name>heme</name>
        <dbReference type="ChEBI" id="CHEBI:30413"/>
    </ligand>
    <ligandPart>
        <name>Fe</name>
        <dbReference type="ChEBI" id="CHEBI:18248"/>
    </ligandPart>
</feature>
<evidence type="ECO:0000313" key="20">
    <source>
        <dbReference type="EMBL" id="KAF5262420.1"/>
    </source>
</evidence>
<feature type="coiled-coil region" evidence="16">
    <location>
        <begin position="544"/>
        <end position="621"/>
    </location>
</feature>
<keyword evidence="6 15" id="KW-0349">Heme</keyword>
<dbReference type="AlphaFoldDB" id="A0A8H5ACQ1"/>
<dbReference type="EMBL" id="JAAFOW010001085">
    <property type="protein sequence ID" value="KAF5262420.1"/>
    <property type="molecule type" value="Genomic_DNA"/>
</dbReference>
<evidence type="ECO:0000256" key="10">
    <source>
        <dbReference type="ARBA" id="ARBA00023004"/>
    </source>
</evidence>
<evidence type="ECO:0000256" key="12">
    <source>
        <dbReference type="ARBA" id="ARBA00023157"/>
    </source>
</evidence>
<dbReference type="InterPro" id="IPR051735">
    <property type="entry name" value="CFEM_domain"/>
</dbReference>
<evidence type="ECO:0000256" key="11">
    <source>
        <dbReference type="ARBA" id="ARBA00023136"/>
    </source>
</evidence>
<keyword evidence="4" id="KW-1003">Cell membrane</keyword>
<keyword evidence="11" id="KW-0472">Membrane</keyword>
<feature type="compositionally biased region" description="Polar residues" evidence="17">
    <location>
        <begin position="442"/>
        <end position="462"/>
    </location>
</feature>
<dbReference type="Proteomes" id="UP000558688">
    <property type="component" value="Unassembled WGS sequence"/>
</dbReference>
<dbReference type="PANTHER" id="PTHR37928:SF2">
    <property type="entry name" value="GPI ANCHORED CFEM DOMAIN PROTEIN (AFU_ORTHOLOGUE AFUA_6G10580)"/>
    <property type="match status" value="1"/>
</dbReference>
<sequence length="707" mass="75286">MKSFFLFTTALLSSSVLAQSSSQAGGQGGGSVLPTCAQPCALRAIQDSKCGSEDPGCVCKAPGFAESYVSCVNTNCSPSDAAAAIAASIRLCQAAGVTITAVPSATAESQAPGSTSVAPVVPVPPVVPTAPPVATPTAPAPIPSTPASIPSTPVPTAGANSLNTGVAAIGMVWASMMFLFALISYESSALLSSFHLTLHFIPMTDILFTATHPASLLNLVAVMAHAEEAAASPAQPSPTPAATPAADLEEIVMPPNFTHNPKEIQSVRRYVRRIEASRNLLGDLANLLEEAIKVCDASVIKDHLHERANPPRGGQHKVLRAGDIKAAREFFGATKGANLTRSASKPTAQREDDREIGATDDDDDTMADEHSRRGGLTSILASINSRKLSDAALEHGATADSIVAANHNENTIALAESTSPEEAPATPSPLPYPPTNKRDRSNSSMSANPSNKRVCNEAASSLQPLQPTALPPPMMTDQHNSDDHSALIQATDAFHHHLEMHVQDLRKQHEQRLGIVELQQHHINQELEIHQPSLEAYRIAQEYSFQAEAKVENLRADNEKLNTLLKSLADSKDLWMAFSAEKFEAMEQDLVAQLAAKVSALEEAEAELGAAQLTCHQTEEAARPAMEFMNKETPQLEEKKTTAEKLSVYVTYTEFLQLLVRTSPSAIATLDKLLQEKGSSLQELRAVIEQHGQLAQVDGQQADVPMA</sequence>
<keyword evidence="13" id="KW-0325">Glycoprotein</keyword>
<evidence type="ECO:0000256" key="18">
    <source>
        <dbReference type="SAM" id="SignalP"/>
    </source>
</evidence>
<dbReference type="PROSITE" id="PS52012">
    <property type="entry name" value="CFEM"/>
    <property type="match status" value="1"/>
</dbReference>
<evidence type="ECO:0000259" key="19">
    <source>
        <dbReference type="PROSITE" id="PS52012"/>
    </source>
</evidence>
<evidence type="ECO:0000256" key="9">
    <source>
        <dbReference type="ARBA" id="ARBA00022729"/>
    </source>
</evidence>
<accession>A0A8H5ACQ1</accession>
<gene>
    <name evidence="20" type="ORF">FOXYS1_6856</name>
</gene>
<proteinExistence type="inferred from homology"/>
<keyword evidence="16" id="KW-0175">Coiled coil</keyword>
<evidence type="ECO:0000256" key="1">
    <source>
        <dbReference type="ARBA" id="ARBA00004609"/>
    </source>
</evidence>
<keyword evidence="10 15" id="KW-0408">Iron</keyword>
<evidence type="ECO:0000256" key="2">
    <source>
        <dbReference type="ARBA" id="ARBA00004613"/>
    </source>
</evidence>
<evidence type="ECO:0000256" key="14">
    <source>
        <dbReference type="ARBA" id="ARBA00023288"/>
    </source>
</evidence>
<keyword evidence="5" id="KW-0964">Secreted</keyword>
<evidence type="ECO:0000256" key="4">
    <source>
        <dbReference type="ARBA" id="ARBA00022475"/>
    </source>
</evidence>
<feature type="domain" description="CFEM" evidence="19">
    <location>
        <begin position="8"/>
        <end position="117"/>
    </location>
</feature>
<evidence type="ECO:0000256" key="15">
    <source>
        <dbReference type="PROSITE-ProRule" id="PRU01356"/>
    </source>
</evidence>
<evidence type="ECO:0000256" key="17">
    <source>
        <dbReference type="SAM" id="MobiDB-lite"/>
    </source>
</evidence>
<keyword evidence="14" id="KW-0449">Lipoprotein</keyword>
<feature type="compositionally biased region" description="Polar residues" evidence="17">
    <location>
        <begin position="337"/>
        <end position="347"/>
    </location>
</feature>
<dbReference type="Pfam" id="PF05730">
    <property type="entry name" value="CFEM"/>
    <property type="match status" value="1"/>
</dbReference>
<feature type="disulfide bond" evidence="15">
    <location>
        <begin position="40"/>
        <end position="71"/>
    </location>
</feature>
<dbReference type="GO" id="GO:0046872">
    <property type="term" value="F:metal ion binding"/>
    <property type="evidence" value="ECO:0007669"/>
    <property type="project" value="UniProtKB-UniRule"/>
</dbReference>
<dbReference type="SMART" id="SM00747">
    <property type="entry name" value="CFEM"/>
    <property type="match status" value="1"/>
</dbReference>
<evidence type="ECO:0000256" key="3">
    <source>
        <dbReference type="ARBA" id="ARBA00010031"/>
    </source>
</evidence>
<dbReference type="GO" id="GO:0005886">
    <property type="term" value="C:plasma membrane"/>
    <property type="evidence" value="ECO:0007669"/>
    <property type="project" value="UniProtKB-SubCell"/>
</dbReference>
<reference evidence="20" key="1">
    <citation type="submission" date="2020-02" db="EMBL/GenBank/DDBJ databases">
        <title>Identification and distribution of gene clusters putatively required for synthesis of sphingolipid metabolism inhibitors in phylogenetically diverse species of the filamentous fungus Fusarium.</title>
        <authorList>
            <person name="Kim H.-S."/>
            <person name="Busman M."/>
            <person name="Brown D.W."/>
            <person name="Divon H."/>
            <person name="Uhlig S."/>
            <person name="Proctor R.H."/>
        </authorList>
    </citation>
    <scope>NUCLEOTIDE SEQUENCE [LARGE SCALE GENOMIC DNA]</scope>
    <source>
        <strain evidence="20">NRRL 39464</strain>
    </source>
</reference>
<evidence type="ECO:0000256" key="5">
    <source>
        <dbReference type="ARBA" id="ARBA00022525"/>
    </source>
</evidence>
<evidence type="ECO:0000256" key="8">
    <source>
        <dbReference type="ARBA" id="ARBA00022723"/>
    </source>
</evidence>
<feature type="disulfide bond" evidence="15">
    <location>
        <begin position="50"/>
        <end position="57"/>
    </location>
</feature>
<dbReference type="GO" id="GO:0005576">
    <property type="term" value="C:extracellular region"/>
    <property type="evidence" value="ECO:0007669"/>
    <property type="project" value="UniProtKB-SubCell"/>
</dbReference>
<evidence type="ECO:0000313" key="21">
    <source>
        <dbReference type="Proteomes" id="UP000558688"/>
    </source>
</evidence>
<evidence type="ECO:0000256" key="16">
    <source>
        <dbReference type="SAM" id="Coils"/>
    </source>
</evidence>
<feature type="chain" id="PRO_5034288418" description="CFEM domain-containing protein" evidence="18">
    <location>
        <begin position="19"/>
        <end position="707"/>
    </location>
</feature>
<comment type="caution">
    <text evidence="20">The sequence shown here is derived from an EMBL/GenBank/DDBJ whole genome shotgun (WGS) entry which is preliminary data.</text>
</comment>
<keyword evidence="8 15" id="KW-0479">Metal-binding</keyword>
<dbReference type="InterPro" id="IPR008427">
    <property type="entry name" value="Extracellular_membr_CFEM_dom"/>
</dbReference>
<protein>
    <recommendedName>
        <fullName evidence="19">CFEM domain-containing protein</fullName>
    </recommendedName>
</protein>
<organism evidence="20 21">
    <name type="scientific">Fusarium oxysporum</name>
    <name type="common">Fusarium vascular wilt</name>
    <dbReference type="NCBI Taxonomy" id="5507"/>
    <lineage>
        <taxon>Eukaryota</taxon>
        <taxon>Fungi</taxon>
        <taxon>Dikarya</taxon>
        <taxon>Ascomycota</taxon>
        <taxon>Pezizomycotina</taxon>
        <taxon>Sordariomycetes</taxon>
        <taxon>Hypocreomycetidae</taxon>
        <taxon>Hypocreales</taxon>
        <taxon>Nectriaceae</taxon>
        <taxon>Fusarium</taxon>
        <taxon>Fusarium oxysporum species complex</taxon>
    </lineage>
</organism>
<feature type="region of interest" description="Disordered" evidence="17">
    <location>
        <begin position="335"/>
        <end position="373"/>
    </location>
</feature>
<name>A0A8H5ACQ1_FUSOX</name>
<keyword evidence="7" id="KW-0336">GPI-anchor</keyword>
<dbReference type="PANTHER" id="PTHR37928">
    <property type="entry name" value="CFEM DOMAIN PROTEIN (AFU_ORTHOLOGUE AFUA_6G14090)"/>
    <property type="match status" value="1"/>
</dbReference>
<feature type="compositionally biased region" description="Basic and acidic residues" evidence="17">
    <location>
        <begin position="348"/>
        <end position="357"/>
    </location>
</feature>
<dbReference type="GO" id="GO:0098552">
    <property type="term" value="C:side of membrane"/>
    <property type="evidence" value="ECO:0007669"/>
    <property type="project" value="UniProtKB-KW"/>
</dbReference>
<comment type="subcellular location">
    <subcellularLocation>
        <location evidence="1">Cell membrane</location>
        <topology evidence="1">Lipid-anchor</topology>
        <topology evidence="1">GPI-anchor</topology>
    </subcellularLocation>
    <subcellularLocation>
        <location evidence="2">Secreted</location>
    </subcellularLocation>
</comment>
<feature type="disulfide bond" evidence="15">
    <location>
        <begin position="59"/>
        <end position="92"/>
    </location>
</feature>
<keyword evidence="12 15" id="KW-1015">Disulfide bond</keyword>
<evidence type="ECO:0000256" key="6">
    <source>
        <dbReference type="ARBA" id="ARBA00022617"/>
    </source>
</evidence>
<feature type="signal peptide" evidence="18">
    <location>
        <begin position="1"/>
        <end position="18"/>
    </location>
</feature>